<organism evidence="11 12">
    <name type="scientific">Setaria italica</name>
    <name type="common">Foxtail millet</name>
    <name type="synonym">Panicum italicum</name>
    <dbReference type="NCBI Taxonomy" id="4555"/>
    <lineage>
        <taxon>Eukaryota</taxon>
        <taxon>Viridiplantae</taxon>
        <taxon>Streptophyta</taxon>
        <taxon>Embryophyta</taxon>
        <taxon>Tracheophyta</taxon>
        <taxon>Spermatophyta</taxon>
        <taxon>Magnoliopsida</taxon>
        <taxon>Liliopsida</taxon>
        <taxon>Poales</taxon>
        <taxon>Poaceae</taxon>
        <taxon>PACMAD clade</taxon>
        <taxon>Panicoideae</taxon>
        <taxon>Panicodae</taxon>
        <taxon>Paniceae</taxon>
        <taxon>Cenchrinae</taxon>
        <taxon>Setaria</taxon>
    </lineage>
</organism>
<comment type="subcellular location">
    <subcellularLocation>
        <location evidence="2">Membrane</location>
        <topology evidence="2">Single-pass membrane protein</topology>
    </subcellularLocation>
</comment>
<dbReference type="EnsemblPlants" id="KQK91573">
    <property type="protein sequence ID" value="KQK91573"/>
    <property type="gene ID" value="SETIT_039440mg"/>
</dbReference>
<proteinExistence type="inferred from homology"/>
<dbReference type="PANTHER" id="PTHR36082">
    <property type="match status" value="1"/>
</dbReference>
<comment type="similarity">
    <text evidence="3">Belongs to the PsaJ family.</text>
</comment>
<dbReference type="GO" id="GO:0009522">
    <property type="term" value="C:photosystem I"/>
    <property type="evidence" value="ECO:0007669"/>
    <property type="project" value="UniProtKB-KW"/>
</dbReference>
<evidence type="ECO:0000256" key="7">
    <source>
        <dbReference type="ARBA" id="ARBA00022836"/>
    </source>
</evidence>
<dbReference type="HOGENOM" id="CLU_212133_1_1_1"/>
<evidence type="ECO:0000313" key="12">
    <source>
        <dbReference type="Proteomes" id="UP000004995"/>
    </source>
</evidence>
<dbReference type="GO" id="GO:0015979">
    <property type="term" value="P:photosynthesis"/>
    <property type="evidence" value="ECO:0007669"/>
    <property type="project" value="UniProtKB-KW"/>
</dbReference>
<evidence type="ECO:0000256" key="8">
    <source>
        <dbReference type="ARBA" id="ARBA00022989"/>
    </source>
</evidence>
<evidence type="ECO:0000256" key="4">
    <source>
        <dbReference type="ARBA" id="ARBA00019868"/>
    </source>
</evidence>
<dbReference type="Proteomes" id="UP000004995">
    <property type="component" value="Unassembled WGS sequence"/>
</dbReference>
<evidence type="ECO:0000313" key="11">
    <source>
        <dbReference type="EnsemblPlants" id="KQK91573"/>
    </source>
</evidence>
<keyword evidence="6" id="KW-0812">Transmembrane</keyword>
<evidence type="ECO:0000256" key="1">
    <source>
        <dbReference type="ARBA" id="ARBA00002115"/>
    </source>
</evidence>
<dbReference type="PANTHER" id="PTHR36082:SF2">
    <property type="entry name" value="PHOTOSYSTEM I REACTION CENTER SUBUNIT IX"/>
    <property type="match status" value="1"/>
</dbReference>
<protein>
    <recommendedName>
        <fullName evidence="4">Photosystem I reaction center subunit IX</fullName>
    </recommendedName>
    <alternativeName>
        <fullName evidence="10">PSI-J</fullName>
    </alternativeName>
</protein>
<name>K4AKL7_SETIT</name>
<keyword evidence="5" id="KW-0602">Photosynthesis</keyword>
<dbReference type="Gene3D" id="1.20.5.510">
    <property type="entry name" value="Single helix bin"/>
    <property type="match status" value="1"/>
</dbReference>
<reference evidence="12" key="1">
    <citation type="journal article" date="2012" name="Nat. Biotechnol.">
        <title>Reference genome sequence of the model plant Setaria.</title>
        <authorList>
            <person name="Bennetzen J.L."/>
            <person name="Schmutz J."/>
            <person name="Wang H."/>
            <person name="Percifield R."/>
            <person name="Hawkins J."/>
            <person name="Pontaroli A.C."/>
            <person name="Estep M."/>
            <person name="Feng L."/>
            <person name="Vaughn J.N."/>
            <person name="Grimwood J."/>
            <person name="Jenkins J."/>
            <person name="Barry K."/>
            <person name="Lindquist E."/>
            <person name="Hellsten U."/>
            <person name="Deshpande S."/>
            <person name="Wang X."/>
            <person name="Wu X."/>
            <person name="Mitros T."/>
            <person name="Triplett J."/>
            <person name="Yang X."/>
            <person name="Ye C.Y."/>
            <person name="Mauro-Herrera M."/>
            <person name="Wang L."/>
            <person name="Li P."/>
            <person name="Sharma M."/>
            <person name="Sharma R."/>
            <person name="Ronald P.C."/>
            <person name="Panaud O."/>
            <person name="Kellogg E.A."/>
            <person name="Brutnell T.P."/>
            <person name="Doust A.N."/>
            <person name="Tuskan G.A."/>
            <person name="Rokhsar D."/>
            <person name="Devos K.M."/>
        </authorList>
    </citation>
    <scope>NUCLEOTIDE SEQUENCE [LARGE SCALE GENOMIC DNA]</scope>
    <source>
        <strain evidence="12">cv. Yugu1</strain>
    </source>
</reference>
<keyword evidence="12" id="KW-1185">Reference proteome</keyword>
<dbReference type="Pfam" id="PF01701">
    <property type="entry name" value="PSI_PsaJ"/>
    <property type="match status" value="1"/>
</dbReference>
<keyword evidence="7" id="KW-0603">Photosystem I</keyword>
<reference evidence="11" key="2">
    <citation type="submission" date="2018-08" db="UniProtKB">
        <authorList>
            <consortium name="EnsemblPlants"/>
        </authorList>
    </citation>
    <scope>IDENTIFICATION</scope>
    <source>
        <strain evidence="11">Yugu1</strain>
    </source>
</reference>
<evidence type="ECO:0000256" key="5">
    <source>
        <dbReference type="ARBA" id="ARBA00022531"/>
    </source>
</evidence>
<sequence>MRDIKKYLSVAPVPSALWFGALARLLIEINRLFPDVLSFLCG</sequence>
<keyword evidence="9" id="KW-0472">Membrane</keyword>
<evidence type="ECO:0000256" key="6">
    <source>
        <dbReference type="ARBA" id="ARBA00022692"/>
    </source>
</evidence>
<dbReference type="InterPro" id="IPR036062">
    <property type="entry name" value="PSI_PsaJ_sf"/>
</dbReference>
<dbReference type="Gramene" id="KQK91573">
    <property type="protein sequence ID" value="KQK91573"/>
    <property type="gene ID" value="SETIT_039440mg"/>
</dbReference>
<dbReference type="STRING" id="4555.K4AKL7"/>
<dbReference type="AlphaFoldDB" id="K4AKL7"/>
<comment type="function">
    <text evidence="1">May help in the organization of the PsaE and PsaF subunits.</text>
</comment>
<evidence type="ECO:0000256" key="10">
    <source>
        <dbReference type="ARBA" id="ARBA00033429"/>
    </source>
</evidence>
<dbReference type="HAMAP" id="MF_00522">
    <property type="entry name" value="PSI_PsaJ"/>
    <property type="match status" value="1"/>
</dbReference>
<evidence type="ECO:0000256" key="3">
    <source>
        <dbReference type="ARBA" id="ARBA00006318"/>
    </source>
</evidence>
<dbReference type="EMBL" id="AGNK02006048">
    <property type="status" value="NOT_ANNOTATED_CDS"/>
    <property type="molecule type" value="Genomic_DNA"/>
</dbReference>
<dbReference type="SUPFAM" id="SSF81544">
    <property type="entry name" value="Subunit IX of photosystem I reaction centre, PsaJ"/>
    <property type="match status" value="1"/>
</dbReference>
<dbReference type="InterPro" id="IPR002615">
    <property type="entry name" value="PSI_PsaJ"/>
</dbReference>
<accession>K4AKL7</accession>
<dbReference type="InParanoid" id="K4AKL7"/>
<evidence type="ECO:0000256" key="9">
    <source>
        <dbReference type="ARBA" id="ARBA00023136"/>
    </source>
</evidence>
<evidence type="ECO:0000256" key="2">
    <source>
        <dbReference type="ARBA" id="ARBA00004167"/>
    </source>
</evidence>
<keyword evidence="8" id="KW-1133">Transmembrane helix</keyword>